<dbReference type="OrthoDB" id="938199at2759"/>
<dbReference type="PANTHER" id="PTHR32410:SF162">
    <property type="entry name" value="CHP-RICH ZINC FINGER PROTEIN-LIKE-RELATED"/>
    <property type="match status" value="1"/>
</dbReference>
<proteinExistence type="predicted"/>
<dbReference type="Proteomes" id="UP000886595">
    <property type="component" value="Unassembled WGS sequence"/>
</dbReference>
<name>A0A8X7S8H3_BRACI</name>
<keyword evidence="1" id="KW-0479">Metal-binding</keyword>
<evidence type="ECO:0000256" key="1">
    <source>
        <dbReference type="ARBA" id="ARBA00022723"/>
    </source>
</evidence>
<dbReference type="GO" id="GO:0008270">
    <property type="term" value="F:zinc ion binding"/>
    <property type="evidence" value="ECO:0007669"/>
    <property type="project" value="UniProtKB-KW"/>
</dbReference>
<dbReference type="Pfam" id="PF22926">
    <property type="entry name" value="C1-like_CT"/>
    <property type="match status" value="1"/>
</dbReference>
<dbReference type="PANTHER" id="PTHR32410">
    <property type="entry name" value="CYSTEINE/HISTIDINE-RICH C1 DOMAIN FAMILY PROTEIN"/>
    <property type="match status" value="1"/>
</dbReference>
<keyword evidence="2" id="KW-0677">Repeat</keyword>
<dbReference type="SMART" id="SM00249">
    <property type="entry name" value="PHD"/>
    <property type="match status" value="3"/>
</dbReference>
<evidence type="ECO:0000313" key="6">
    <source>
        <dbReference type="EMBL" id="KAG2300625.1"/>
    </source>
</evidence>
<comment type="caution">
    <text evidence="6">The sequence shown here is derived from an EMBL/GenBank/DDBJ whole genome shotgun (WGS) entry which is preliminary data.</text>
</comment>
<evidence type="ECO:0000259" key="5">
    <source>
        <dbReference type="SMART" id="SM00249"/>
    </source>
</evidence>
<feature type="domain" description="Zinc finger PHD-type" evidence="5">
    <location>
        <begin position="515"/>
        <end position="577"/>
    </location>
</feature>
<feature type="domain" description="Zinc finger PHD-type" evidence="5">
    <location>
        <begin position="267"/>
        <end position="326"/>
    </location>
</feature>
<keyword evidence="3" id="KW-0863">Zinc-finger</keyword>
<evidence type="ECO:0000256" key="4">
    <source>
        <dbReference type="ARBA" id="ARBA00022833"/>
    </source>
</evidence>
<reference evidence="6 7" key="1">
    <citation type="submission" date="2020-02" db="EMBL/GenBank/DDBJ databases">
        <authorList>
            <person name="Ma Q."/>
            <person name="Huang Y."/>
            <person name="Song X."/>
            <person name="Pei D."/>
        </authorList>
    </citation>
    <scope>NUCLEOTIDE SEQUENCE [LARGE SCALE GENOMIC DNA]</scope>
    <source>
        <strain evidence="6">Sxm20200214</strain>
        <tissue evidence="6">Leaf</tissue>
    </source>
</reference>
<dbReference type="InterPro" id="IPR054483">
    <property type="entry name" value="DC1-like_CT"/>
</dbReference>
<dbReference type="AlphaFoldDB" id="A0A8X7S8H3"/>
<dbReference type="InterPro" id="IPR046349">
    <property type="entry name" value="C1-like_sf"/>
</dbReference>
<dbReference type="InterPro" id="IPR001965">
    <property type="entry name" value="Znf_PHD"/>
</dbReference>
<gene>
    <name evidence="6" type="ORF">Bca52824_037097</name>
</gene>
<dbReference type="SUPFAM" id="SSF57889">
    <property type="entry name" value="Cysteine-rich domain"/>
    <property type="match status" value="7"/>
</dbReference>
<dbReference type="Pfam" id="PF03107">
    <property type="entry name" value="C1_2"/>
    <property type="match status" value="6"/>
</dbReference>
<evidence type="ECO:0000256" key="2">
    <source>
        <dbReference type="ARBA" id="ARBA00022737"/>
    </source>
</evidence>
<protein>
    <recommendedName>
        <fullName evidence="5">Zinc finger PHD-type domain-containing protein</fullName>
    </recommendedName>
</protein>
<dbReference type="EMBL" id="JAAMPC010000008">
    <property type="protein sequence ID" value="KAG2300625.1"/>
    <property type="molecule type" value="Genomic_DNA"/>
</dbReference>
<keyword evidence="4" id="KW-0862">Zinc</keyword>
<keyword evidence="7" id="KW-1185">Reference proteome</keyword>
<accession>A0A8X7S8H3</accession>
<evidence type="ECO:0000313" key="7">
    <source>
        <dbReference type="Proteomes" id="UP000886595"/>
    </source>
</evidence>
<evidence type="ECO:0000256" key="3">
    <source>
        <dbReference type="ARBA" id="ARBA00022771"/>
    </source>
</evidence>
<dbReference type="InterPro" id="IPR004146">
    <property type="entry name" value="DC1"/>
</dbReference>
<sequence length="666" mass="76846">MERADLSQLHHHHPLVPFNRFAYSLCEVCCGDLLGLNIYGGYRCNELGCDKSVFHKDCINPLKEINHSMHPEHPLKLIIRTCPVECFFNSNPTKGFEVGYDCSVCDFKLCLACARTPEPLVLPGNSYGHQHPLRFISRPCNGMILTFCKACSKGVSLVMPLYICPECEEFVIHVGCLDLFPEAYHSSHPQHPLKSFRGQVPDYADRNCLLCENKFDQFHWLHLLHHCDVCNFSICRECIRNPPPVDVECLKTHEHRLQLVPRLIEFTCNACGTQGNRNPYFCLQCNFMIHRECIDLPRVIKINRHDHRISYTRRLGHGELKCRVCRKKVDRFYGAYTCSKCPSFAAHARCSTRDDVWDMVELEGTPEDEDEIAPYEVNDDNTIRHFSHDHHNLQINKDGMILSESTLCKACVFQIGSEPFYICNHHQCDFILHEKCANLPREKRHVLNNLPFKLYTDSRFTFKCALCYQYYTGFSYESGCEFPVDIDVRCALISDSIEHESHPHPLYYTSKYNNQCSRCGKKGFHFFKCDECDDYVLDGECAMLPKKVMKNRYDDHPLFLSYGDMNVDEKYWCEACETKLDPKKGFYTCNDCGVVLHISCVFGDFSYIMPGSMTSPKEEVVSNTSICRQLCAVCNSRCKLPSVLKVSKGEDVVYFCSFKCRYHLGQ</sequence>
<organism evidence="6 7">
    <name type="scientific">Brassica carinata</name>
    <name type="common">Ethiopian mustard</name>
    <name type="synonym">Abyssinian cabbage</name>
    <dbReference type="NCBI Taxonomy" id="52824"/>
    <lineage>
        <taxon>Eukaryota</taxon>
        <taxon>Viridiplantae</taxon>
        <taxon>Streptophyta</taxon>
        <taxon>Embryophyta</taxon>
        <taxon>Tracheophyta</taxon>
        <taxon>Spermatophyta</taxon>
        <taxon>Magnoliopsida</taxon>
        <taxon>eudicotyledons</taxon>
        <taxon>Gunneridae</taxon>
        <taxon>Pentapetalae</taxon>
        <taxon>rosids</taxon>
        <taxon>malvids</taxon>
        <taxon>Brassicales</taxon>
        <taxon>Brassicaceae</taxon>
        <taxon>Brassiceae</taxon>
        <taxon>Brassica</taxon>
    </lineage>
</organism>
<feature type="domain" description="Zinc finger PHD-type" evidence="5">
    <location>
        <begin position="410"/>
        <end position="468"/>
    </location>
</feature>
<dbReference type="InterPro" id="IPR053192">
    <property type="entry name" value="Vacuole_Formation_Reg"/>
</dbReference>